<dbReference type="Pfam" id="PF01263">
    <property type="entry name" value="Aldose_epim"/>
    <property type="match status" value="1"/>
</dbReference>
<dbReference type="InterPro" id="IPR014718">
    <property type="entry name" value="GH-type_carb-bd"/>
</dbReference>
<dbReference type="Proteomes" id="UP001254608">
    <property type="component" value="Unassembled WGS sequence"/>
</dbReference>
<gene>
    <name evidence="6" type="ORF">RM530_05355</name>
</gene>
<evidence type="ECO:0000256" key="1">
    <source>
        <dbReference type="ARBA" id="ARBA00001096"/>
    </source>
</evidence>
<evidence type="ECO:0000313" key="6">
    <source>
        <dbReference type="EMBL" id="MDT0496790.1"/>
    </source>
</evidence>
<evidence type="ECO:0000256" key="3">
    <source>
        <dbReference type="ARBA" id="ARBA00023235"/>
    </source>
</evidence>
<dbReference type="InterPro" id="IPR011013">
    <property type="entry name" value="Gal_mutarotase_sf_dom"/>
</dbReference>
<proteinExistence type="inferred from homology"/>
<organism evidence="6 7">
    <name type="scientific">Banduia mediterranea</name>
    <dbReference type="NCBI Taxonomy" id="3075609"/>
    <lineage>
        <taxon>Bacteria</taxon>
        <taxon>Pseudomonadati</taxon>
        <taxon>Pseudomonadota</taxon>
        <taxon>Gammaproteobacteria</taxon>
        <taxon>Nevskiales</taxon>
        <taxon>Algiphilaceae</taxon>
        <taxon>Banduia</taxon>
    </lineage>
</organism>
<dbReference type="CDD" id="cd09020">
    <property type="entry name" value="D-hex-6-P-epi_like"/>
    <property type="match status" value="1"/>
</dbReference>
<dbReference type="InterPro" id="IPR008183">
    <property type="entry name" value="Aldose_1/G6P_1-epimerase"/>
</dbReference>
<comment type="similarity">
    <text evidence="2 4">Belongs to the glucose-6-phosphate 1-epimerase family.</text>
</comment>
<protein>
    <recommendedName>
        <fullName evidence="4">Putative glucose-6-phosphate 1-epimerase</fullName>
        <ecNumber evidence="4">5.1.3.15</ecNumber>
    </recommendedName>
</protein>
<evidence type="ECO:0000256" key="5">
    <source>
        <dbReference type="SAM" id="MobiDB-lite"/>
    </source>
</evidence>
<accession>A0ABU2WFZ0</accession>
<dbReference type="PIRSF" id="PIRSF016020">
    <property type="entry name" value="PHexose_mutarotase"/>
    <property type="match status" value="1"/>
</dbReference>
<dbReference type="PANTHER" id="PTHR11122">
    <property type="entry name" value="APOSPORY-ASSOCIATED PROTEIN C-RELATED"/>
    <property type="match status" value="1"/>
</dbReference>
<evidence type="ECO:0000256" key="2">
    <source>
        <dbReference type="ARBA" id="ARBA00005866"/>
    </source>
</evidence>
<dbReference type="PANTHER" id="PTHR11122:SF13">
    <property type="entry name" value="GLUCOSE-6-PHOSPHATE 1-EPIMERASE"/>
    <property type="match status" value="1"/>
</dbReference>
<sequence length="284" mass="30985">MTQENLTSSGRDESKRTPTLRLEGPQGAQATFGLHGAQLLSWTPSACATERLFLSGASRYGDGQSIRGGIPVIFPQFANRGPLPKHGLARTRSWTLLGQAPACARLELRDDAHTRAMWPQAFRLLLDVALSERALTVSLRVENPGHSAFEFTAALHTYLRVADIAQVRLHGLGGGYYLDATRDFAACRQDEAELRFGAELDRVYPDAPRELRVDDGPCRTLVHSDGFADAVIWNPGATKAAALDDMEPGGERRMLCVEAAQAQRAIRLAPGEHWQGSQTLIATD</sequence>
<comment type="caution">
    <text evidence="6">The sequence shown here is derived from an EMBL/GenBank/DDBJ whole genome shotgun (WGS) entry which is preliminary data.</text>
</comment>
<feature type="region of interest" description="Disordered" evidence="5">
    <location>
        <begin position="1"/>
        <end position="24"/>
    </location>
</feature>
<dbReference type="EC" id="5.1.3.15" evidence="4"/>
<evidence type="ECO:0000313" key="7">
    <source>
        <dbReference type="Proteomes" id="UP001254608"/>
    </source>
</evidence>
<comment type="catalytic activity">
    <reaction evidence="1">
        <text>alpha-D-glucose 6-phosphate = beta-D-glucose 6-phosphate</text>
        <dbReference type="Rhea" id="RHEA:16249"/>
        <dbReference type="ChEBI" id="CHEBI:58225"/>
        <dbReference type="ChEBI" id="CHEBI:58247"/>
        <dbReference type="EC" id="5.1.3.15"/>
    </reaction>
</comment>
<dbReference type="EMBL" id="JAVRIC010000005">
    <property type="protein sequence ID" value="MDT0496790.1"/>
    <property type="molecule type" value="Genomic_DNA"/>
</dbReference>
<dbReference type="SUPFAM" id="SSF74650">
    <property type="entry name" value="Galactose mutarotase-like"/>
    <property type="match status" value="1"/>
</dbReference>
<evidence type="ECO:0000256" key="4">
    <source>
        <dbReference type="PIRNR" id="PIRNR016020"/>
    </source>
</evidence>
<reference evidence="6 7" key="1">
    <citation type="submission" date="2023-09" db="EMBL/GenBank/DDBJ databases">
        <authorList>
            <person name="Rey-Velasco X."/>
        </authorList>
    </citation>
    <scope>NUCLEOTIDE SEQUENCE [LARGE SCALE GENOMIC DNA]</scope>
    <source>
        <strain evidence="6 7">W345</strain>
    </source>
</reference>
<dbReference type="Gene3D" id="2.70.98.10">
    <property type="match status" value="1"/>
</dbReference>
<keyword evidence="7" id="KW-1185">Reference proteome</keyword>
<name>A0ABU2WFZ0_9GAMM</name>
<dbReference type="InterPro" id="IPR025532">
    <property type="entry name" value="G6P_1-epimerase"/>
</dbReference>
<dbReference type="RefSeq" id="WP_311364182.1">
    <property type="nucleotide sequence ID" value="NZ_JAVRIC010000005.1"/>
</dbReference>
<keyword evidence="3 4" id="KW-0413">Isomerase</keyword>